<dbReference type="GO" id="GO:0003676">
    <property type="term" value="F:nucleic acid binding"/>
    <property type="evidence" value="ECO:0007669"/>
    <property type="project" value="InterPro"/>
</dbReference>
<dbReference type="GO" id="GO:0006308">
    <property type="term" value="P:DNA catabolic process"/>
    <property type="evidence" value="ECO:0007669"/>
    <property type="project" value="UniProtKB-UniRule"/>
</dbReference>
<dbReference type="Proteomes" id="UP000292039">
    <property type="component" value="Unassembled WGS sequence"/>
</dbReference>
<evidence type="ECO:0000256" key="7">
    <source>
        <dbReference type="SAM" id="Coils"/>
    </source>
</evidence>
<name>A0A4Q7MPZ8_9BURK</name>
<evidence type="ECO:0000256" key="3">
    <source>
        <dbReference type="ARBA" id="ARBA00022801"/>
    </source>
</evidence>
<comment type="subcellular location">
    <subcellularLocation>
        <location evidence="5 6">Cytoplasm</location>
    </subcellularLocation>
</comment>
<comment type="function">
    <text evidence="5">Bidirectionally degrades single-stranded DNA into large acid-insoluble oligonucleotides, which are then degraded further into small acid-soluble oligonucleotides.</text>
</comment>
<dbReference type="PANTHER" id="PTHR30008:SF0">
    <property type="entry name" value="EXODEOXYRIBONUCLEASE 7 LARGE SUBUNIT"/>
    <property type="match status" value="1"/>
</dbReference>
<feature type="region of interest" description="Disordered" evidence="8">
    <location>
        <begin position="25"/>
        <end position="46"/>
    </location>
</feature>
<dbReference type="AlphaFoldDB" id="A0A4Q7MPZ8"/>
<keyword evidence="7" id="KW-0175">Coiled coil</keyword>
<proteinExistence type="inferred from homology"/>
<accession>A0A4Q7MPZ8</accession>
<keyword evidence="2 5" id="KW-0540">Nuclease</keyword>
<evidence type="ECO:0000256" key="6">
    <source>
        <dbReference type="RuleBase" id="RU004355"/>
    </source>
</evidence>
<dbReference type="GO" id="GO:0005737">
    <property type="term" value="C:cytoplasm"/>
    <property type="evidence" value="ECO:0007669"/>
    <property type="project" value="UniProtKB-SubCell"/>
</dbReference>
<dbReference type="Pfam" id="PF13742">
    <property type="entry name" value="tRNA_anti_2"/>
    <property type="match status" value="1"/>
</dbReference>
<evidence type="ECO:0000259" key="10">
    <source>
        <dbReference type="Pfam" id="PF13742"/>
    </source>
</evidence>
<feature type="domain" description="OB-fold nucleic acid binding" evidence="10">
    <location>
        <begin position="52"/>
        <end position="144"/>
    </location>
</feature>
<dbReference type="HAMAP" id="MF_00378">
    <property type="entry name" value="Exonuc_7_L"/>
    <property type="match status" value="1"/>
</dbReference>
<dbReference type="InterPro" id="IPR003753">
    <property type="entry name" value="Exonuc_VII_L"/>
</dbReference>
<keyword evidence="3 5" id="KW-0378">Hydrolase</keyword>
<comment type="similarity">
    <text evidence="5 6">Belongs to the XseA family.</text>
</comment>
<feature type="domain" description="Exonuclease VII large subunit C-terminal" evidence="9">
    <location>
        <begin position="168"/>
        <end position="477"/>
    </location>
</feature>
<dbReference type="InterPro" id="IPR025824">
    <property type="entry name" value="OB-fold_nuc-bd_dom"/>
</dbReference>
<feature type="compositionally biased region" description="Low complexity" evidence="8">
    <location>
        <begin position="497"/>
        <end position="512"/>
    </location>
</feature>
<evidence type="ECO:0000256" key="4">
    <source>
        <dbReference type="ARBA" id="ARBA00022839"/>
    </source>
</evidence>
<keyword evidence="1 5" id="KW-0963">Cytoplasm</keyword>
<evidence type="ECO:0000259" key="9">
    <source>
        <dbReference type="Pfam" id="PF02601"/>
    </source>
</evidence>
<dbReference type="GO" id="GO:0009318">
    <property type="term" value="C:exodeoxyribonuclease VII complex"/>
    <property type="evidence" value="ECO:0007669"/>
    <property type="project" value="UniProtKB-UniRule"/>
</dbReference>
<evidence type="ECO:0000256" key="1">
    <source>
        <dbReference type="ARBA" id="ARBA00022490"/>
    </source>
</evidence>
<keyword evidence="4 5" id="KW-0269">Exonuclease</keyword>
<sequence length="527" mass="57552">MTFSPRRRFESPACVVPAEEDIHRETKGFPDVGDPQDEAFPPAGGRSRPPVLSVWQLNQQVSDILEAGLPQQWVGGEVSNFTRAASGHWYFTLKDARASVRAVMFRGRAQAVGFEPRQGDKIEVLARVSVYAPRGEYQLQVEGMRRAGLGDLYEAFLRLKEKLAALGLLDAERKRPIPVLPRAIGVVTSLQAAALRDVLSALARRAPNVPVIIYPAPVQGDDSAARLREAVLTAGRRAETDVLLVVRGGGSIESLWSFNDEGLALAIANSPVPVISGVGHETDFTIADFVADLRAPTPTAAAELACVPRADWLARLATLGRGLARAQRRRLELWAQRLDYAQARMVSPAQQWAQRRERLQARLASMQASVRHQQSRRSSQLALLQARLAHAVPDPERHGQRLAQLRRDLVQRAQGAQERRQRKLENLVARLRTLNPENTLARGYAIAWSEAGHVVTDATALAAGQPLTLQLAQGSKQVAVMGADGAGRSQEKPAAQRRTPTKAQPRAAARRPAGQDADTDNQGNLPL</sequence>
<evidence type="ECO:0000313" key="12">
    <source>
        <dbReference type="Proteomes" id="UP000292039"/>
    </source>
</evidence>
<dbReference type="CDD" id="cd04489">
    <property type="entry name" value="ExoVII_LU_OBF"/>
    <property type="match status" value="1"/>
</dbReference>
<feature type="region of interest" description="Disordered" evidence="8">
    <location>
        <begin position="482"/>
        <end position="527"/>
    </location>
</feature>
<evidence type="ECO:0000256" key="5">
    <source>
        <dbReference type="HAMAP-Rule" id="MF_00378"/>
    </source>
</evidence>
<comment type="caution">
    <text evidence="11">The sequence shown here is derived from an EMBL/GenBank/DDBJ whole genome shotgun (WGS) entry which is preliminary data.</text>
</comment>
<comment type="subunit">
    <text evidence="5">Heterooligomer composed of large and small subunits.</text>
</comment>
<dbReference type="Pfam" id="PF02601">
    <property type="entry name" value="Exonuc_VII_L"/>
    <property type="match status" value="1"/>
</dbReference>
<evidence type="ECO:0000256" key="2">
    <source>
        <dbReference type="ARBA" id="ARBA00022722"/>
    </source>
</evidence>
<dbReference type="GO" id="GO:0008855">
    <property type="term" value="F:exodeoxyribonuclease VII activity"/>
    <property type="evidence" value="ECO:0007669"/>
    <property type="project" value="UniProtKB-UniRule"/>
</dbReference>
<organism evidence="11 12">
    <name type="scientific">Kerstersia gyiorum</name>
    <dbReference type="NCBI Taxonomy" id="206506"/>
    <lineage>
        <taxon>Bacteria</taxon>
        <taxon>Pseudomonadati</taxon>
        <taxon>Pseudomonadota</taxon>
        <taxon>Betaproteobacteria</taxon>
        <taxon>Burkholderiales</taxon>
        <taxon>Alcaligenaceae</taxon>
        <taxon>Kerstersia</taxon>
    </lineage>
</organism>
<evidence type="ECO:0000256" key="8">
    <source>
        <dbReference type="SAM" id="MobiDB-lite"/>
    </source>
</evidence>
<reference evidence="11 12" key="1">
    <citation type="submission" date="2019-02" db="EMBL/GenBank/DDBJ databases">
        <title>Genomic Encyclopedia of Type Strains, Phase IV (KMG-IV): sequencing the most valuable type-strain genomes for metagenomic binning, comparative biology and taxonomic classification.</title>
        <authorList>
            <person name="Goeker M."/>
        </authorList>
    </citation>
    <scope>NUCLEOTIDE SEQUENCE [LARGE SCALE GENOMIC DNA]</scope>
    <source>
        <strain evidence="11 12">DSM 16618</strain>
    </source>
</reference>
<comment type="catalytic activity">
    <reaction evidence="5 6">
        <text>Exonucleolytic cleavage in either 5'- to 3'- or 3'- to 5'-direction to yield nucleoside 5'-phosphates.</text>
        <dbReference type="EC" id="3.1.11.6"/>
    </reaction>
</comment>
<dbReference type="InterPro" id="IPR020579">
    <property type="entry name" value="Exonuc_VII_lsu_C"/>
</dbReference>
<dbReference type="EC" id="3.1.11.6" evidence="5"/>
<protein>
    <recommendedName>
        <fullName evidence="5">Exodeoxyribonuclease 7 large subunit</fullName>
        <ecNumber evidence="5">3.1.11.6</ecNumber>
    </recommendedName>
    <alternativeName>
        <fullName evidence="5">Exodeoxyribonuclease VII large subunit</fullName>
        <shortName evidence="5">Exonuclease VII large subunit</shortName>
    </alternativeName>
</protein>
<gene>
    <name evidence="5" type="primary">xseA</name>
    <name evidence="11" type="ORF">EV679_1733</name>
</gene>
<evidence type="ECO:0000313" key="11">
    <source>
        <dbReference type="EMBL" id="RZS70330.1"/>
    </source>
</evidence>
<dbReference type="EMBL" id="SGWZ01000002">
    <property type="protein sequence ID" value="RZS70330.1"/>
    <property type="molecule type" value="Genomic_DNA"/>
</dbReference>
<dbReference type="PANTHER" id="PTHR30008">
    <property type="entry name" value="EXODEOXYRIBONUCLEASE 7 LARGE SUBUNIT"/>
    <property type="match status" value="1"/>
</dbReference>
<dbReference type="NCBIfam" id="TIGR00237">
    <property type="entry name" value="xseA"/>
    <property type="match status" value="1"/>
</dbReference>
<feature type="coiled-coil region" evidence="7">
    <location>
        <begin position="349"/>
        <end position="376"/>
    </location>
</feature>